<feature type="transmembrane region" description="Helical" evidence="1">
    <location>
        <begin position="83"/>
        <end position="103"/>
    </location>
</feature>
<dbReference type="RefSeq" id="WP_183961349.1">
    <property type="nucleotide sequence ID" value="NZ_JACHHP010000004.1"/>
</dbReference>
<comment type="caution">
    <text evidence="3">The sequence shown here is derived from an EMBL/GenBank/DDBJ whole genome shotgun (WGS) entry which is preliminary data.</text>
</comment>
<evidence type="ECO:0000313" key="4">
    <source>
        <dbReference type="Proteomes" id="UP000521199"/>
    </source>
</evidence>
<dbReference type="Pfam" id="PF01757">
    <property type="entry name" value="Acyl_transf_3"/>
    <property type="match status" value="1"/>
</dbReference>
<feature type="transmembrane region" description="Helical" evidence="1">
    <location>
        <begin position="182"/>
        <end position="199"/>
    </location>
</feature>
<feature type="transmembrane region" description="Helical" evidence="1">
    <location>
        <begin position="341"/>
        <end position="359"/>
    </location>
</feature>
<feature type="transmembrane region" description="Helical" evidence="1">
    <location>
        <begin position="211"/>
        <end position="231"/>
    </location>
</feature>
<keyword evidence="1" id="KW-0472">Membrane</keyword>
<dbReference type="EMBL" id="JACHHP010000004">
    <property type="protein sequence ID" value="MBB5208799.1"/>
    <property type="molecule type" value="Genomic_DNA"/>
</dbReference>
<feature type="transmembrane region" description="Helical" evidence="1">
    <location>
        <begin position="243"/>
        <end position="261"/>
    </location>
</feature>
<feature type="transmembrane region" description="Helical" evidence="1">
    <location>
        <begin position="307"/>
        <end position="329"/>
    </location>
</feature>
<dbReference type="PANTHER" id="PTHR36927:SF3">
    <property type="entry name" value="GLUCANS BIOSYNTHESIS PROTEIN C"/>
    <property type="match status" value="1"/>
</dbReference>
<gene>
    <name evidence="3" type="ORF">HNQ52_002349</name>
</gene>
<protein>
    <submittedName>
        <fullName evidence="3">Surface polysaccharide O-acyltransferase-like enzyme</fullName>
    </submittedName>
</protein>
<dbReference type="InterPro" id="IPR002656">
    <property type="entry name" value="Acyl_transf_3_dom"/>
</dbReference>
<name>A0A7W8D6G5_9GAMM</name>
<feature type="transmembrane region" description="Helical" evidence="1">
    <location>
        <begin position="273"/>
        <end position="295"/>
    </location>
</feature>
<dbReference type="InterPro" id="IPR050623">
    <property type="entry name" value="Glucan_succinyl_AcylTrfase"/>
</dbReference>
<keyword evidence="3" id="KW-0808">Transferase</keyword>
<keyword evidence="1" id="KW-1133">Transmembrane helix</keyword>
<dbReference type="Proteomes" id="UP000521199">
    <property type="component" value="Unassembled WGS sequence"/>
</dbReference>
<keyword evidence="3" id="KW-0012">Acyltransferase</keyword>
<sequence length="378" mass="43634">MERRYDLDWVRVCAFGLLVLYHVGMYYVTWDWHVKSPHASDTLEPFMLLSSPWRLSLLFVVSGAATAFLLGKGREGFLRRRSWRLLVPLLFGMFVVVPPQTYYEIVEKAGYDGGWWHFYRLYVTANVCRGEECIDTPTWNHLWFVAYLWVYTLVLAGVLLLPQRAIERARTAAERALSGMGVLLWPLLYLAVARLLLVARFESTHGLVDDWYNHAQYLPLFLLGWLVARATPVWDAMVRVRRVALGLACASWIYIVWYFWLYAADDPAIGLKLLQRVLWAVQQWCTIVAIFGVARRHLRRDSSALRYLRDAVFPVYILHQTLIVVFAHNLKPLGMSPAAEGPLLVALTFAGCLAGYEIVRRVAWLRPLFGLKRIETRV</sequence>
<dbReference type="PANTHER" id="PTHR36927">
    <property type="entry name" value="BLR4337 PROTEIN"/>
    <property type="match status" value="1"/>
</dbReference>
<proteinExistence type="predicted"/>
<feature type="domain" description="Acyltransferase 3" evidence="2">
    <location>
        <begin position="5"/>
        <end position="355"/>
    </location>
</feature>
<keyword evidence="1" id="KW-0812">Transmembrane</keyword>
<feature type="transmembrane region" description="Helical" evidence="1">
    <location>
        <begin position="142"/>
        <end position="161"/>
    </location>
</feature>
<dbReference type="AlphaFoldDB" id="A0A7W8D6G5"/>
<keyword evidence="4" id="KW-1185">Reference proteome</keyword>
<feature type="transmembrane region" description="Helical" evidence="1">
    <location>
        <begin position="12"/>
        <end position="33"/>
    </location>
</feature>
<dbReference type="GO" id="GO:0016747">
    <property type="term" value="F:acyltransferase activity, transferring groups other than amino-acyl groups"/>
    <property type="evidence" value="ECO:0007669"/>
    <property type="project" value="InterPro"/>
</dbReference>
<evidence type="ECO:0000256" key="1">
    <source>
        <dbReference type="SAM" id="Phobius"/>
    </source>
</evidence>
<reference evidence="3 4" key="1">
    <citation type="submission" date="2020-08" db="EMBL/GenBank/DDBJ databases">
        <title>Genomic Encyclopedia of Type Strains, Phase IV (KMG-IV): sequencing the most valuable type-strain genomes for metagenomic binning, comparative biology and taxonomic classification.</title>
        <authorList>
            <person name="Goeker M."/>
        </authorList>
    </citation>
    <scope>NUCLEOTIDE SEQUENCE [LARGE SCALE GENOMIC DNA]</scope>
    <source>
        <strain evidence="3 4">DSM 24163</strain>
    </source>
</reference>
<evidence type="ECO:0000313" key="3">
    <source>
        <dbReference type="EMBL" id="MBB5208799.1"/>
    </source>
</evidence>
<evidence type="ECO:0000259" key="2">
    <source>
        <dbReference type="Pfam" id="PF01757"/>
    </source>
</evidence>
<organism evidence="3 4">
    <name type="scientific">Chiayiivirga flava</name>
    <dbReference type="NCBI Taxonomy" id="659595"/>
    <lineage>
        <taxon>Bacteria</taxon>
        <taxon>Pseudomonadati</taxon>
        <taxon>Pseudomonadota</taxon>
        <taxon>Gammaproteobacteria</taxon>
        <taxon>Lysobacterales</taxon>
        <taxon>Lysobacteraceae</taxon>
        <taxon>Chiayiivirga</taxon>
    </lineage>
</organism>
<accession>A0A7W8D6G5</accession>
<feature type="transmembrane region" description="Helical" evidence="1">
    <location>
        <begin position="53"/>
        <end position="71"/>
    </location>
</feature>